<name>A0ABS8PK49_9BACT</name>
<reference evidence="9 10" key="1">
    <citation type="submission" date="2021-11" db="EMBL/GenBank/DDBJ databases">
        <title>Genomic of Niabella pedocola.</title>
        <authorList>
            <person name="Wu T."/>
        </authorList>
    </citation>
    <scope>NUCLEOTIDE SEQUENCE [LARGE SCALE GENOMIC DNA]</scope>
    <source>
        <strain evidence="9 10">JCM 31011</strain>
    </source>
</reference>
<keyword evidence="6 8" id="KW-1133">Transmembrane helix</keyword>
<keyword evidence="4" id="KW-1003">Cell membrane</keyword>
<feature type="transmembrane region" description="Helical" evidence="8">
    <location>
        <begin position="300"/>
        <end position="327"/>
    </location>
</feature>
<evidence type="ECO:0000256" key="3">
    <source>
        <dbReference type="ARBA" id="ARBA00022448"/>
    </source>
</evidence>
<evidence type="ECO:0000256" key="8">
    <source>
        <dbReference type="SAM" id="Phobius"/>
    </source>
</evidence>
<dbReference type="Pfam" id="PF01594">
    <property type="entry name" value="AI-2E_transport"/>
    <property type="match status" value="1"/>
</dbReference>
<feature type="transmembrane region" description="Helical" evidence="8">
    <location>
        <begin position="139"/>
        <end position="166"/>
    </location>
</feature>
<proteinExistence type="inferred from homology"/>
<evidence type="ECO:0000313" key="9">
    <source>
        <dbReference type="EMBL" id="MCD2421460.1"/>
    </source>
</evidence>
<protein>
    <submittedName>
        <fullName evidence="9">AI-2E family transporter</fullName>
    </submittedName>
</protein>
<dbReference type="EMBL" id="JAJNEC010000003">
    <property type="protein sequence ID" value="MCD2421460.1"/>
    <property type="molecule type" value="Genomic_DNA"/>
</dbReference>
<feature type="transmembrane region" description="Helical" evidence="8">
    <location>
        <begin position="267"/>
        <end position="288"/>
    </location>
</feature>
<dbReference type="PANTHER" id="PTHR21716">
    <property type="entry name" value="TRANSMEMBRANE PROTEIN"/>
    <property type="match status" value="1"/>
</dbReference>
<organism evidence="9 10">
    <name type="scientific">Niabella pedocola</name>
    <dbReference type="NCBI Taxonomy" id="1752077"/>
    <lineage>
        <taxon>Bacteria</taxon>
        <taxon>Pseudomonadati</taxon>
        <taxon>Bacteroidota</taxon>
        <taxon>Chitinophagia</taxon>
        <taxon>Chitinophagales</taxon>
        <taxon>Chitinophagaceae</taxon>
        <taxon>Niabella</taxon>
    </lineage>
</organism>
<keyword evidence="10" id="KW-1185">Reference proteome</keyword>
<comment type="caution">
    <text evidence="9">The sequence shown here is derived from an EMBL/GenBank/DDBJ whole genome shotgun (WGS) entry which is preliminary data.</text>
</comment>
<keyword evidence="3" id="KW-0813">Transport</keyword>
<evidence type="ECO:0000256" key="4">
    <source>
        <dbReference type="ARBA" id="ARBA00022475"/>
    </source>
</evidence>
<keyword evidence="7 8" id="KW-0472">Membrane</keyword>
<dbReference type="PANTHER" id="PTHR21716:SF53">
    <property type="entry name" value="PERMEASE PERM-RELATED"/>
    <property type="match status" value="1"/>
</dbReference>
<feature type="transmembrane region" description="Helical" evidence="8">
    <location>
        <begin position="31"/>
        <end position="52"/>
    </location>
</feature>
<sequence>MNQSLPFLTKLALVLFCMISLGYLLMLGQTLLAPMFFSFLMALLFLPVAVFLERKCRLPRTIATTVVIVLMLLTFAGVIAFFSTEARSFTEDWPQLKQHGMQAFETTQDWIRSKFHINAKKQWDYINQGAEKLFSQSAAIVSTTLSTVSATFIFLGFTLLFTFFILNYRRVLYAFLVSVFSDAHKPRVEGIVRRVKTIIKKYIIGLLIQMLIVSVALILVLSLIGVKYAVLLGFMGGILNVIPYLGIITALLFSCLVTFATVGSGKVLLVIIAFIIVHAIDSNIVMPLVVGSKVKLNPMIAFIGIIVGEMLWGISGMFLCIPFLAILKIIFDRVDGLHAWGMLMGEEGELDIGMRRIGMARARSKK</sequence>
<accession>A0ABS8PK49</accession>
<feature type="transmembrane region" description="Helical" evidence="8">
    <location>
        <begin position="202"/>
        <end position="224"/>
    </location>
</feature>
<evidence type="ECO:0000256" key="7">
    <source>
        <dbReference type="ARBA" id="ARBA00023136"/>
    </source>
</evidence>
<evidence type="ECO:0000256" key="5">
    <source>
        <dbReference type="ARBA" id="ARBA00022692"/>
    </source>
</evidence>
<feature type="transmembrane region" description="Helical" evidence="8">
    <location>
        <begin position="230"/>
        <end position="260"/>
    </location>
</feature>
<feature type="transmembrane region" description="Helical" evidence="8">
    <location>
        <begin position="7"/>
        <end position="25"/>
    </location>
</feature>
<comment type="similarity">
    <text evidence="2">Belongs to the autoinducer-2 exporter (AI-2E) (TC 2.A.86) family.</text>
</comment>
<feature type="transmembrane region" description="Helical" evidence="8">
    <location>
        <begin position="64"/>
        <end position="83"/>
    </location>
</feature>
<dbReference type="Proteomes" id="UP001199816">
    <property type="component" value="Unassembled WGS sequence"/>
</dbReference>
<evidence type="ECO:0000256" key="6">
    <source>
        <dbReference type="ARBA" id="ARBA00022989"/>
    </source>
</evidence>
<gene>
    <name evidence="9" type="ORF">LQ567_01715</name>
</gene>
<dbReference type="InterPro" id="IPR002549">
    <property type="entry name" value="AI-2E-like"/>
</dbReference>
<keyword evidence="5 8" id="KW-0812">Transmembrane</keyword>
<evidence type="ECO:0000256" key="1">
    <source>
        <dbReference type="ARBA" id="ARBA00004651"/>
    </source>
</evidence>
<evidence type="ECO:0000313" key="10">
    <source>
        <dbReference type="Proteomes" id="UP001199816"/>
    </source>
</evidence>
<dbReference type="RefSeq" id="WP_231002366.1">
    <property type="nucleotide sequence ID" value="NZ_JAJNEC010000003.1"/>
</dbReference>
<evidence type="ECO:0000256" key="2">
    <source>
        <dbReference type="ARBA" id="ARBA00009773"/>
    </source>
</evidence>
<comment type="subcellular location">
    <subcellularLocation>
        <location evidence="1">Cell membrane</location>
        <topology evidence="1">Multi-pass membrane protein</topology>
    </subcellularLocation>
</comment>